<dbReference type="PANTHER" id="PTHR10775:SF182">
    <property type="entry name" value="TRANSPOSON, EN_SPM-LIKE, TRANSPOSASE-ASSOCIATED DOMAIN PROTEIN-RELATED"/>
    <property type="match status" value="1"/>
</dbReference>
<dbReference type="EMBL" id="JACGWK010000001">
    <property type="protein sequence ID" value="KAL0381258.1"/>
    <property type="molecule type" value="Genomic_DNA"/>
</dbReference>
<organism evidence="1">
    <name type="scientific">Sesamum angustifolium</name>
    <dbReference type="NCBI Taxonomy" id="2727405"/>
    <lineage>
        <taxon>Eukaryota</taxon>
        <taxon>Viridiplantae</taxon>
        <taxon>Streptophyta</taxon>
        <taxon>Embryophyta</taxon>
        <taxon>Tracheophyta</taxon>
        <taxon>Spermatophyta</taxon>
        <taxon>Magnoliopsida</taxon>
        <taxon>eudicotyledons</taxon>
        <taxon>Gunneridae</taxon>
        <taxon>Pentapetalae</taxon>
        <taxon>asterids</taxon>
        <taxon>lamiids</taxon>
        <taxon>Lamiales</taxon>
        <taxon>Pedaliaceae</taxon>
        <taxon>Sesamum</taxon>
    </lineage>
</organism>
<dbReference type="InterPro" id="IPR004242">
    <property type="entry name" value="Transposase_21"/>
</dbReference>
<proteinExistence type="predicted"/>
<protein>
    <submittedName>
        <fullName evidence="1">Uncharacterized protein</fullName>
    </submittedName>
</protein>
<dbReference type="Pfam" id="PF02992">
    <property type="entry name" value="Transposase_21"/>
    <property type="match status" value="1"/>
</dbReference>
<dbReference type="PANTHER" id="PTHR10775">
    <property type="entry name" value="OS08G0208400 PROTEIN"/>
    <property type="match status" value="1"/>
</dbReference>
<sequence length="113" mass="13638">MLYWKDGIDLEYYKFYGDARYKPSRERDPNQKKSLYLVLRYLPLNPCLQRLYSSRATAHHMIWHATHQIEEGSMCHPSDAETWKYLDWMYPDFAEESHNVWLSLCTDDFSQHG</sequence>
<accession>A0AAW2RPA2</accession>
<evidence type="ECO:0000313" key="1">
    <source>
        <dbReference type="EMBL" id="KAL0381258.1"/>
    </source>
</evidence>
<comment type="caution">
    <text evidence="1">The sequence shown here is derived from an EMBL/GenBank/DDBJ whole genome shotgun (WGS) entry which is preliminary data.</text>
</comment>
<name>A0AAW2RPA2_9LAMI</name>
<reference evidence="1" key="2">
    <citation type="journal article" date="2024" name="Plant">
        <title>Genomic evolution and insights into agronomic trait innovations of Sesamum species.</title>
        <authorList>
            <person name="Miao H."/>
            <person name="Wang L."/>
            <person name="Qu L."/>
            <person name="Liu H."/>
            <person name="Sun Y."/>
            <person name="Le M."/>
            <person name="Wang Q."/>
            <person name="Wei S."/>
            <person name="Zheng Y."/>
            <person name="Lin W."/>
            <person name="Duan Y."/>
            <person name="Cao H."/>
            <person name="Xiong S."/>
            <person name="Wang X."/>
            <person name="Wei L."/>
            <person name="Li C."/>
            <person name="Ma Q."/>
            <person name="Ju M."/>
            <person name="Zhao R."/>
            <person name="Li G."/>
            <person name="Mu C."/>
            <person name="Tian Q."/>
            <person name="Mei H."/>
            <person name="Zhang T."/>
            <person name="Gao T."/>
            <person name="Zhang H."/>
        </authorList>
    </citation>
    <scope>NUCLEOTIDE SEQUENCE</scope>
    <source>
        <strain evidence="1">G01</strain>
    </source>
</reference>
<gene>
    <name evidence="1" type="ORF">Sangu_0190100</name>
</gene>
<reference evidence="1" key="1">
    <citation type="submission" date="2020-06" db="EMBL/GenBank/DDBJ databases">
        <authorList>
            <person name="Li T."/>
            <person name="Hu X."/>
            <person name="Zhang T."/>
            <person name="Song X."/>
            <person name="Zhang H."/>
            <person name="Dai N."/>
            <person name="Sheng W."/>
            <person name="Hou X."/>
            <person name="Wei L."/>
        </authorList>
    </citation>
    <scope>NUCLEOTIDE SEQUENCE</scope>
    <source>
        <strain evidence="1">G01</strain>
        <tissue evidence="1">Leaf</tissue>
    </source>
</reference>
<dbReference type="AlphaFoldDB" id="A0AAW2RPA2"/>